<keyword evidence="7" id="KW-1185">Reference proteome</keyword>
<evidence type="ECO:0000313" key="7">
    <source>
        <dbReference type="Proteomes" id="UP000694904"/>
    </source>
</evidence>
<dbReference type="RefSeq" id="XP_017860739.1">
    <property type="nucleotide sequence ID" value="XM_018005250.1"/>
</dbReference>
<protein>
    <submittedName>
        <fullName evidence="8">Uncharacterized protein LOC108612373</fullName>
    </submittedName>
</protein>
<evidence type="ECO:0000256" key="1">
    <source>
        <dbReference type="ARBA" id="ARBA00022669"/>
    </source>
</evidence>
<sequence length="148" mass="17108">MKTANFIVSKERIDQYRMIDDIVSAEPSSNFSAAEQFTGIRTDGITYKPYPGDCNRYYQTRALTCPTKSYWNAQLQRCDTNELSNCSKFSSQPEEDFNGLCKDKLGTFIPYPGDCTRFIQCDYLPFVKSCPRYLYWNSQLLTCDKICV</sequence>
<dbReference type="Pfam" id="PF01607">
    <property type="entry name" value="CBM_14"/>
    <property type="match status" value="1"/>
</dbReference>
<dbReference type="PROSITE" id="PS50940">
    <property type="entry name" value="CHIT_BIND_II"/>
    <property type="match status" value="1"/>
</dbReference>
<evidence type="ECO:0000256" key="2">
    <source>
        <dbReference type="ARBA" id="ARBA00022729"/>
    </source>
</evidence>
<keyword evidence="3" id="KW-0677">Repeat</keyword>
<dbReference type="Proteomes" id="UP000694904">
    <property type="component" value="Chromosome 4"/>
</dbReference>
<dbReference type="SMART" id="SM00494">
    <property type="entry name" value="ChtBD2"/>
    <property type="match status" value="2"/>
</dbReference>
<dbReference type="InterPro" id="IPR051940">
    <property type="entry name" value="Chitin_bind-dev_reg"/>
</dbReference>
<dbReference type="GeneID" id="108612373"/>
<gene>
    <name evidence="8" type="primary">LOC108612373</name>
</gene>
<keyword evidence="4" id="KW-1015">Disulfide bond</keyword>
<keyword evidence="2" id="KW-0732">Signal</keyword>
<dbReference type="SUPFAM" id="SSF57625">
    <property type="entry name" value="Invertebrate chitin-binding proteins"/>
    <property type="match status" value="2"/>
</dbReference>
<reference evidence="7" key="1">
    <citation type="journal article" date="1997" name="Nucleic Acids Res.">
        <title>tRNAscan-SE: a program for improved detection of transfer RNA genes in genomic sequence.</title>
        <authorList>
            <person name="Lowe T.M."/>
            <person name="Eddy S.R."/>
        </authorList>
    </citation>
    <scope>NUCLEOTIDE SEQUENCE [LARGE SCALE GENOMIC DNA]</scope>
</reference>
<evidence type="ECO:0000313" key="8">
    <source>
        <dbReference type="RefSeq" id="XP_017860739.1"/>
    </source>
</evidence>
<name>A0ABM1P0K3_DROAR</name>
<evidence type="ECO:0000256" key="3">
    <source>
        <dbReference type="ARBA" id="ARBA00022737"/>
    </source>
</evidence>
<dbReference type="InterPro" id="IPR002557">
    <property type="entry name" value="Chitin-bd_dom"/>
</dbReference>
<accession>A0ABM1P0K3</accession>
<evidence type="ECO:0000256" key="4">
    <source>
        <dbReference type="ARBA" id="ARBA00023157"/>
    </source>
</evidence>
<dbReference type="PANTHER" id="PTHR23301">
    <property type="entry name" value="CHITIN BINDING PERITROPHIN-A"/>
    <property type="match status" value="1"/>
</dbReference>
<evidence type="ECO:0000256" key="5">
    <source>
        <dbReference type="ARBA" id="ARBA00023180"/>
    </source>
</evidence>
<keyword evidence="1" id="KW-0147">Chitin-binding</keyword>
<feature type="domain" description="Chitin-binding type-2" evidence="6">
    <location>
        <begin position="98"/>
        <end position="144"/>
    </location>
</feature>
<dbReference type="InterPro" id="IPR036508">
    <property type="entry name" value="Chitin-bd_dom_sf"/>
</dbReference>
<reference evidence="7" key="2">
    <citation type="journal article" date="2016" name="G3 (Bethesda)">
        <title>Genome Evolution in Three Species of Cactophilic Drosophila.</title>
        <authorList>
            <person name="Sanchez-Flores A."/>
            <person name="Penazola F."/>
            <person name="Carpinteyro-Ponce J."/>
            <person name="Nazario-Yepiz N."/>
            <person name="Abreu-Goodger C."/>
            <person name="Machado C.A."/>
            <person name="Markow T.A."/>
        </authorList>
    </citation>
    <scope>NUCLEOTIDE SEQUENCE [LARGE SCALE GENOMIC DNA]</scope>
</reference>
<evidence type="ECO:0000259" key="6">
    <source>
        <dbReference type="PROSITE" id="PS50940"/>
    </source>
</evidence>
<dbReference type="Gene3D" id="2.170.140.10">
    <property type="entry name" value="Chitin binding domain"/>
    <property type="match status" value="1"/>
</dbReference>
<proteinExistence type="predicted"/>
<keyword evidence="5" id="KW-0325">Glycoprotein</keyword>
<dbReference type="PANTHER" id="PTHR23301:SF106">
    <property type="entry name" value="CHITIN-BINDING TYPE-2 DOMAIN-CONTAINING PROTEIN-RELATED"/>
    <property type="match status" value="1"/>
</dbReference>
<organism evidence="7 8">
    <name type="scientific">Drosophila arizonae</name>
    <name type="common">Fruit fly</name>
    <dbReference type="NCBI Taxonomy" id="7263"/>
    <lineage>
        <taxon>Eukaryota</taxon>
        <taxon>Metazoa</taxon>
        <taxon>Ecdysozoa</taxon>
        <taxon>Arthropoda</taxon>
        <taxon>Hexapoda</taxon>
        <taxon>Insecta</taxon>
        <taxon>Pterygota</taxon>
        <taxon>Neoptera</taxon>
        <taxon>Endopterygota</taxon>
        <taxon>Diptera</taxon>
        <taxon>Brachycera</taxon>
        <taxon>Muscomorpha</taxon>
        <taxon>Ephydroidea</taxon>
        <taxon>Drosophilidae</taxon>
        <taxon>Drosophila</taxon>
    </lineage>
</organism>
<reference evidence="8" key="3">
    <citation type="submission" date="2025-08" db="UniProtKB">
        <authorList>
            <consortium name="RefSeq"/>
        </authorList>
    </citation>
    <scope>IDENTIFICATION</scope>
    <source>
        <tissue evidence="8">Whole organism</tissue>
    </source>
</reference>